<name>A0ACB8R2X6_9AGAM</name>
<keyword evidence="2" id="KW-1185">Reference proteome</keyword>
<accession>A0ACB8R2X6</accession>
<sequence>MPRDAADRERRLAYLRADPIAALGRAREGYAIAVEILAGNPEEAPPSLQPRIFSIFALHLDVSKIPRSPLPENDAPYSSPAVDCAFYALMGIRNMMSPPRSRRFVAPIIKIWPSVFQWMVFFDSNADRINIDDRNDVLPTVSHLLFDLTVGDKGSLRKMVNDTPQIMTLVASIWMKENQMDSPSGCAPSAALEGILQDADEDRIEEFIQATGKSVKRIAELALSRLRCSIEAQDMSVLAVTTQINLMTCFTGDEHYDLRRAILRKGCISLFIRAALRLSTLKIDDDNVSCILSLTFIHLQNLMEADHGIPWVQQAVRDGLLDLLYSVCTKLHKFTAQTRDDIILFISDILPRYTVYPSVLLPVCFSMSKLNTPGHQRTINSSPLKKSWCKLHTLTLSRLMVKLKVDRSPVVEFCYHCGKEAPRTELKRCAGCRATLYCSKDCQVVSWKTKHKTECELRERGRQASAEDFLSKEDRMFHQQLCVSDVRRIVDVLRQRAAEEFPDTPLAELGVRVDYTHVPQAYSLFRAKDRDISREATLTDSRVSELLIDGLVDEARLADGRSTLVESVTSVGEYETKLFGVLMKPSLWGPAASSTMCDEPSSRGDELQLGSGEDESAVLRHVPARQEPLSDILARMYPFLLT</sequence>
<dbReference type="EMBL" id="MU276494">
    <property type="protein sequence ID" value="KAI0038464.1"/>
    <property type="molecule type" value="Genomic_DNA"/>
</dbReference>
<reference evidence="1" key="1">
    <citation type="submission" date="2021-02" db="EMBL/GenBank/DDBJ databases">
        <authorList>
            <consortium name="DOE Joint Genome Institute"/>
            <person name="Ahrendt S."/>
            <person name="Looney B.P."/>
            <person name="Miyauchi S."/>
            <person name="Morin E."/>
            <person name="Drula E."/>
            <person name="Courty P.E."/>
            <person name="Chicoki N."/>
            <person name="Fauchery L."/>
            <person name="Kohler A."/>
            <person name="Kuo A."/>
            <person name="Labutti K."/>
            <person name="Pangilinan J."/>
            <person name="Lipzen A."/>
            <person name="Riley R."/>
            <person name="Andreopoulos W."/>
            <person name="He G."/>
            <person name="Johnson J."/>
            <person name="Barry K.W."/>
            <person name="Grigoriev I.V."/>
            <person name="Nagy L."/>
            <person name="Hibbett D."/>
            <person name="Henrissat B."/>
            <person name="Matheny P.B."/>
            <person name="Labbe J."/>
            <person name="Martin F."/>
        </authorList>
    </citation>
    <scope>NUCLEOTIDE SEQUENCE</scope>
    <source>
        <strain evidence="1">FP105234-sp</strain>
    </source>
</reference>
<evidence type="ECO:0000313" key="2">
    <source>
        <dbReference type="Proteomes" id="UP000814033"/>
    </source>
</evidence>
<evidence type="ECO:0000313" key="1">
    <source>
        <dbReference type="EMBL" id="KAI0038464.1"/>
    </source>
</evidence>
<reference evidence="1" key="2">
    <citation type="journal article" date="2022" name="New Phytol.">
        <title>Evolutionary transition to the ectomycorrhizal habit in the genomes of a hyperdiverse lineage of mushroom-forming fungi.</title>
        <authorList>
            <person name="Looney B."/>
            <person name="Miyauchi S."/>
            <person name="Morin E."/>
            <person name="Drula E."/>
            <person name="Courty P.E."/>
            <person name="Kohler A."/>
            <person name="Kuo A."/>
            <person name="LaButti K."/>
            <person name="Pangilinan J."/>
            <person name="Lipzen A."/>
            <person name="Riley R."/>
            <person name="Andreopoulos W."/>
            <person name="He G."/>
            <person name="Johnson J."/>
            <person name="Nolan M."/>
            <person name="Tritt A."/>
            <person name="Barry K.W."/>
            <person name="Grigoriev I.V."/>
            <person name="Nagy L.G."/>
            <person name="Hibbett D."/>
            <person name="Henrissat B."/>
            <person name="Matheny P.B."/>
            <person name="Labbe J."/>
            <person name="Martin F.M."/>
        </authorList>
    </citation>
    <scope>NUCLEOTIDE SEQUENCE</scope>
    <source>
        <strain evidence="1">FP105234-sp</strain>
    </source>
</reference>
<gene>
    <name evidence="1" type="ORF">FA95DRAFT_1613368</name>
</gene>
<dbReference type="Proteomes" id="UP000814033">
    <property type="component" value="Unassembled WGS sequence"/>
</dbReference>
<comment type="caution">
    <text evidence="1">The sequence shown here is derived from an EMBL/GenBank/DDBJ whole genome shotgun (WGS) entry which is preliminary data.</text>
</comment>
<organism evidence="1 2">
    <name type="scientific">Auriscalpium vulgare</name>
    <dbReference type="NCBI Taxonomy" id="40419"/>
    <lineage>
        <taxon>Eukaryota</taxon>
        <taxon>Fungi</taxon>
        <taxon>Dikarya</taxon>
        <taxon>Basidiomycota</taxon>
        <taxon>Agaricomycotina</taxon>
        <taxon>Agaricomycetes</taxon>
        <taxon>Russulales</taxon>
        <taxon>Auriscalpiaceae</taxon>
        <taxon>Auriscalpium</taxon>
    </lineage>
</organism>
<proteinExistence type="predicted"/>
<protein>
    <submittedName>
        <fullName evidence="1">Uncharacterized protein</fullName>
    </submittedName>
</protein>